<dbReference type="PANTHER" id="PTHR46070">
    <property type="entry name" value="PINSTRIPE, ISOFORM A"/>
    <property type="match status" value="1"/>
</dbReference>
<dbReference type="EMBL" id="AJVK01012765">
    <property type="status" value="NOT_ANNOTATED_CDS"/>
    <property type="molecule type" value="Genomic_DNA"/>
</dbReference>
<proteinExistence type="predicted"/>
<feature type="region of interest" description="Disordered" evidence="1">
    <location>
        <begin position="75"/>
        <end position="113"/>
    </location>
</feature>
<sequence>MLLEKMGSEAVELGLSGEVSVNGVEENTLIASLCDLLEKIWSHGMQNKQGKSALWNHLQSYLEIQECTNTSKPIDNNYLTPDLSTMAIEPEAPPSPTRGRSKSRDRKSLGPEQLRPLPESLEVDIKNILAMTDVKTHIGYARAFVRLSLEKKLLSRHLRALLADTALLRSLYKRSAFLRCEEEKEQFLYHLLTLNAVDYFCFTNTYPTT</sequence>
<dbReference type="InterPro" id="IPR047278">
    <property type="entry name" value="DEN5A/B"/>
</dbReference>
<dbReference type="VEuPathDB" id="VectorBase:PPAPM1_001006"/>
<accession>A0A1B0GMX6</accession>
<dbReference type="EnsemblMetazoa" id="PPAI004027-RA">
    <property type="protein sequence ID" value="PPAI004027-PA"/>
    <property type="gene ID" value="PPAI004027"/>
</dbReference>
<dbReference type="PANTHER" id="PTHR46070:SF1">
    <property type="entry name" value="PINSTRIPE, ISOFORM A"/>
    <property type="match status" value="1"/>
</dbReference>
<evidence type="ECO:0000256" key="1">
    <source>
        <dbReference type="SAM" id="MobiDB-lite"/>
    </source>
</evidence>
<dbReference type="PROSITE" id="PS50826">
    <property type="entry name" value="RUN"/>
    <property type="match status" value="1"/>
</dbReference>
<dbReference type="Pfam" id="PF02759">
    <property type="entry name" value="RUN"/>
    <property type="match status" value="1"/>
</dbReference>
<name>A0A1B0GMX6_PHLPP</name>
<evidence type="ECO:0000313" key="2">
    <source>
        <dbReference type="EnsemblMetazoa" id="PPAI004027-PA"/>
    </source>
</evidence>
<evidence type="ECO:0000313" key="3">
    <source>
        <dbReference type="Proteomes" id="UP000092462"/>
    </source>
</evidence>
<dbReference type="Proteomes" id="UP000092462">
    <property type="component" value="Unassembled WGS sequence"/>
</dbReference>
<dbReference type="InterPro" id="IPR004012">
    <property type="entry name" value="Run_dom"/>
</dbReference>
<reference evidence="2" key="1">
    <citation type="submission" date="2022-08" db="UniProtKB">
        <authorList>
            <consortium name="EnsemblMetazoa"/>
        </authorList>
    </citation>
    <scope>IDENTIFICATION</scope>
    <source>
        <strain evidence="2">Israel</strain>
    </source>
</reference>
<dbReference type="GO" id="GO:0031267">
    <property type="term" value="F:small GTPase binding"/>
    <property type="evidence" value="ECO:0007669"/>
    <property type="project" value="InterPro"/>
</dbReference>
<dbReference type="SMART" id="SM00593">
    <property type="entry name" value="RUN"/>
    <property type="match status" value="1"/>
</dbReference>
<dbReference type="InterPro" id="IPR037213">
    <property type="entry name" value="Run_dom_sf"/>
</dbReference>
<dbReference type="VEuPathDB" id="VectorBase:PPAI004027"/>
<dbReference type="GO" id="GO:0005085">
    <property type="term" value="F:guanyl-nucleotide exchange factor activity"/>
    <property type="evidence" value="ECO:0007669"/>
    <property type="project" value="InterPro"/>
</dbReference>
<keyword evidence="3" id="KW-1185">Reference proteome</keyword>
<organism evidence="2 3">
    <name type="scientific">Phlebotomus papatasi</name>
    <name type="common">Sandfly</name>
    <dbReference type="NCBI Taxonomy" id="29031"/>
    <lineage>
        <taxon>Eukaryota</taxon>
        <taxon>Metazoa</taxon>
        <taxon>Ecdysozoa</taxon>
        <taxon>Arthropoda</taxon>
        <taxon>Hexapoda</taxon>
        <taxon>Insecta</taxon>
        <taxon>Pterygota</taxon>
        <taxon>Neoptera</taxon>
        <taxon>Endopterygota</taxon>
        <taxon>Diptera</taxon>
        <taxon>Nematocera</taxon>
        <taxon>Psychodoidea</taxon>
        <taxon>Psychodidae</taxon>
        <taxon>Phlebotomus</taxon>
        <taxon>Phlebotomus</taxon>
    </lineage>
</organism>
<protein>
    <submittedName>
        <fullName evidence="2">Uncharacterized protein</fullName>
    </submittedName>
</protein>
<dbReference type="SUPFAM" id="SSF140741">
    <property type="entry name" value="RUN domain-like"/>
    <property type="match status" value="1"/>
</dbReference>
<dbReference type="AlphaFoldDB" id="A0A1B0GMX6"/>
<dbReference type="Gene3D" id="1.20.58.900">
    <property type="match status" value="2"/>
</dbReference>